<organism evidence="1 2">
    <name type="scientific">Streptomyces endophyticus</name>
    <dbReference type="NCBI Taxonomy" id="714166"/>
    <lineage>
        <taxon>Bacteria</taxon>
        <taxon>Bacillati</taxon>
        <taxon>Actinomycetota</taxon>
        <taxon>Actinomycetes</taxon>
        <taxon>Kitasatosporales</taxon>
        <taxon>Streptomycetaceae</taxon>
        <taxon>Streptomyces</taxon>
    </lineage>
</organism>
<dbReference type="EMBL" id="JAOZYC010000011">
    <property type="protein sequence ID" value="MEB8336533.1"/>
    <property type="molecule type" value="Genomic_DNA"/>
</dbReference>
<protein>
    <submittedName>
        <fullName evidence="1">DUF6461 domain-containing protein</fullName>
    </submittedName>
</protein>
<accession>A0ABU6EXQ0</accession>
<reference evidence="1 2" key="1">
    <citation type="submission" date="2022-10" db="EMBL/GenBank/DDBJ databases">
        <authorList>
            <person name="Xie J."/>
            <person name="Shen N."/>
        </authorList>
    </citation>
    <scope>NUCLEOTIDE SEQUENCE [LARGE SCALE GENOMIC DNA]</scope>
    <source>
        <strain evidence="1 2">YIM65594</strain>
    </source>
</reference>
<sequence length="198" mass="20351">MDLDEMFGEGWCVTLAAHPLADALHLMGVAAPVPGLESVNEAADVLQEQQGEGALVVGRDMPGGWTLAVEFESAIGVDDDVLRTLAAEGRTAFSAYRDPDTKTATIAHDGAILGSLELSGGYFDGPSGSVDPTHPVIGSLTAAGFDASDACEPTGEAVTDEPEGGLVLAVRVLTGLTLTATDFEGPWTGGLSRGLRRL</sequence>
<dbReference type="InterPro" id="IPR045592">
    <property type="entry name" value="DUF6461"/>
</dbReference>
<comment type="caution">
    <text evidence="1">The sequence shown here is derived from an EMBL/GenBank/DDBJ whole genome shotgun (WGS) entry which is preliminary data.</text>
</comment>
<evidence type="ECO:0000313" key="1">
    <source>
        <dbReference type="EMBL" id="MEB8336533.1"/>
    </source>
</evidence>
<keyword evidence="2" id="KW-1185">Reference proteome</keyword>
<proteinExistence type="predicted"/>
<gene>
    <name evidence="1" type="ORF">OKJ99_03235</name>
</gene>
<name>A0ABU6EXQ0_9ACTN</name>
<dbReference type="Pfam" id="PF20062">
    <property type="entry name" value="DUF6461"/>
    <property type="match status" value="1"/>
</dbReference>
<evidence type="ECO:0000313" key="2">
    <source>
        <dbReference type="Proteomes" id="UP001354931"/>
    </source>
</evidence>
<dbReference type="Proteomes" id="UP001354931">
    <property type="component" value="Unassembled WGS sequence"/>
</dbReference>
<dbReference type="RefSeq" id="WP_326014173.1">
    <property type="nucleotide sequence ID" value="NZ_JAOZYC010000011.1"/>
</dbReference>